<dbReference type="OrthoDB" id="412006at2759"/>
<evidence type="ECO:0000313" key="1">
    <source>
        <dbReference type="EMBL" id="KDQ22206.1"/>
    </source>
</evidence>
<sequence length="171" mass="19346">MPTLRNKVGRKEERIHDNPEKAKVFYKLFYPPPPELSSVPRNAQYPEARWDFRVITNEQIETTIHRLSLYKATKPGTAPNSVFTHCADLLTPYLGTLYRATFELKYYPAKWAETESVVIQKPGKTDYTIPNAWRPVTLSNGMAQVLNTTLADDLVAHAESTNALPANHFGG</sequence>
<organism evidence="1 2">
    <name type="scientific">Pleurotus ostreatus (strain PC15)</name>
    <name type="common">Oyster mushroom</name>
    <dbReference type="NCBI Taxonomy" id="1137138"/>
    <lineage>
        <taxon>Eukaryota</taxon>
        <taxon>Fungi</taxon>
        <taxon>Dikarya</taxon>
        <taxon>Basidiomycota</taxon>
        <taxon>Agaricomycotina</taxon>
        <taxon>Agaricomycetes</taxon>
        <taxon>Agaricomycetidae</taxon>
        <taxon>Agaricales</taxon>
        <taxon>Pleurotineae</taxon>
        <taxon>Pleurotaceae</taxon>
        <taxon>Pleurotus</taxon>
    </lineage>
</organism>
<reference evidence="2" key="1">
    <citation type="journal article" date="2014" name="Proc. Natl. Acad. Sci. U.S.A.">
        <title>Extensive sampling of basidiomycete genomes demonstrates inadequacy of the white-rot/brown-rot paradigm for wood decay fungi.</title>
        <authorList>
            <person name="Riley R."/>
            <person name="Salamov A.A."/>
            <person name="Brown D.W."/>
            <person name="Nagy L.G."/>
            <person name="Floudas D."/>
            <person name="Held B.W."/>
            <person name="Levasseur A."/>
            <person name="Lombard V."/>
            <person name="Morin E."/>
            <person name="Otillar R."/>
            <person name="Lindquist E.A."/>
            <person name="Sun H."/>
            <person name="LaButti K.M."/>
            <person name="Schmutz J."/>
            <person name="Jabbour D."/>
            <person name="Luo H."/>
            <person name="Baker S.E."/>
            <person name="Pisabarro A.G."/>
            <person name="Walton J.D."/>
            <person name="Blanchette R.A."/>
            <person name="Henrissat B."/>
            <person name="Martin F."/>
            <person name="Cullen D."/>
            <person name="Hibbett D.S."/>
            <person name="Grigoriev I.V."/>
        </authorList>
    </citation>
    <scope>NUCLEOTIDE SEQUENCE [LARGE SCALE GENOMIC DNA]</scope>
    <source>
        <strain evidence="2">PC15</strain>
    </source>
</reference>
<evidence type="ECO:0008006" key="3">
    <source>
        <dbReference type="Google" id="ProtNLM"/>
    </source>
</evidence>
<protein>
    <recommendedName>
        <fullName evidence="3">Reverse transcriptase domain-containing protein</fullName>
    </recommendedName>
</protein>
<dbReference type="AlphaFoldDB" id="A0A067NEJ4"/>
<feature type="non-terminal residue" evidence="1">
    <location>
        <position position="171"/>
    </location>
</feature>
<proteinExistence type="predicted"/>
<dbReference type="Proteomes" id="UP000027073">
    <property type="component" value="Unassembled WGS sequence"/>
</dbReference>
<name>A0A067NEJ4_PLEO1</name>
<accession>A0A067NEJ4</accession>
<dbReference type="STRING" id="1137138.A0A067NEJ4"/>
<evidence type="ECO:0000313" key="2">
    <source>
        <dbReference type="Proteomes" id="UP000027073"/>
    </source>
</evidence>
<dbReference type="HOGENOM" id="CLU_141388_0_0_1"/>
<dbReference type="VEuPathDB" id="FungiDB:PLEOSDRAFT_36361"/>
<dbReference type="PANTHER" id="PTHR33481:SF1">
    <property type="entry name" value="ENDONUCLEASE_EXONUCLEASE_PHOSPHATASE DOMAIN-CONTAINING PROTEIN-RELATED"/>
    <property type="match status" value="1"/>
</dbReference>
<gene>
    <name evidence="1" type="ORF">PLEOSDRAFT_36361</name>
</gene>
<dbReference type="InParanoid" id="A0A067NEJ4"/>
<dbReference type="EMBL" id="KL198014">
    <property type="protein sequence ID" value="KDQ22206.1"/>
    <property type="molecule type" value="Genomic_DNA"/>
</dbReference>
<dbReference type="PANTHER" id="PTHR33481">
    <property type="entry name" value="REVERSE TRANSCRIPTASE"/>
    <property type="match status" value="1"/>
</dbReference>